<evidence type="ECO:0000313" key="3">
    <source>
        <dbReference type="EMBL" id="CAL4790899.1"/>
    </source>
</evidence>
<reference evidence="3 4" key="2">
    <citation type="submission" date="2024-05" db="EMBL/GenBank/DDBJ databases">
        <authorList>
            <person name="Chen Y."/>
            <person name="Shah S."/>
            <person name="Dougan E. K."/>
            <person name="Thang M."/>
            <person name="Chan C."/>
        </authorList>
    </citation>
    <scope>NUCLEOTIDE SEQUENCE [LARGE SCALE GENOMIC DNA]</scope>
</reference>
<sequence>MHLQNITSVNYRSQRKMPWDLTLNTPWEVSKKLRGEKLFSIGILPPIPGNKTELNKTGFAELGDTTNDAFKSAGIAVRSSSDTRLWQERLSWERKAAYKKWTSLIAKHFGSWEICRQLWAGNRLSMAQGGLLESVMDALGNKATSTIHARVSPLLQLVHYYEQLGCSCFPLTEHLVYEYMKSSLHRAPSFHRSLLLAISFASFHFGLDGAKTVLASGRIKGCAQKHYAEKRKLIQRPPLTVEQVMALEKIVLDEGRTDTDRIGAGFYLTLVYGRLRYSDAQQVSHLALDMPNARQGFLEGVAGRTKTSVSLERKCRFLPIAIPTLCLADQPWIPVWMELREKHFGAARGDERMPLLPNPAASNSWSKMPLGVSAGSQWLRALLNGVAHNSSVPLGTHSCKATLLSWAAKWAMPDGPRRILGYHSEGDLMDEEANLDDARSDASSSSSDGSDNESEIDPEPEEAAIKEIVGKWDPGLENLGDEGTVRYCLVRKALAFDQSNLLDFKLMESWTEKLLQSRLEEPSPGFARTTMKQLELADRKLFCILAEKTREGIKSTTTGRPLDAVFKDCTELSEVLALLQPRPSSMSAQPERTREANSNAGEPPAKRPRHEGGKGKGKSKGNNGAFVRMPHDLLKLSCVAATPKKHRICFSYNLKKCDVNGQVRAMTATTREAEYPLQMCQQCASILEGFMDNTLLQTKTDRMLPQVQPKGRKTPQSCRQQTLES</sequence>
<evidence type="ECO:0000313" key="2">
    <source>
        <dbReference type="EMBL" id="CAI4003587.1"/>
    </source>
</evidence>
<evidence type="ECO:0000313" key="4">
    <source>
        <dbReference type="Proteomes" id="UP001152797"/>
    </source>
</evidence>
<comment type="caution">
    <text evidence="2">The sequence shown here is derived from an EMBL/GenBank/DDBJ whole genome shotgun (WGS) entry which is preliminary data.</text>
</comment>
<feature type="region of interest" description="Disordered" evidence="1">
    <location>
        <begin position="702"/>
        <end position="725"/>
    </location>
</feature>
<dbReference type="EMBL" id="CAMXCT030003300">
    <property type="protein sequence ID" value="CAL4790899.1"/>
    <property type="molecule type" value="Genomic_DNA"/>
</dbReference>
<organism evidence="2">
    <name type="scientific">Cladocopium goreaui</name>
    <dbReference type="NCBI Taxonomy" id="2562237"/>
    <lineage>
        <taxon>Eukaryota</taxon>
        <taxon>Sar</taxon>
        <taxon>Alveolata</taxon>
        <taxon>Dinophyceae</taxon>
        <taxon>Suessiales</taxon>
        <taxon>Symbiodiniaceae</taxon>
        <taxon>Cladocopium</taxon>
    </lineage>
</organism>
<reference evidence="2" key="1">
    <citation type="submission" date="2022-10" db="EMBL/GenBank/DDBJ databases">
        <authorList>
            <person name="Chen Y."/>
            <person name="Dougan E. K."/>
            <person name="Chan C."/>
            <person name="Rhodes N."/>
            <person name="Thang M."/>
        </authorList>
    </citation>
    <scope>NUCLEOTIDE SEQUENCE</scope>
</reference>
<gene>
    <name evidence="2" type="ORF">C1SCF055_LOCUS29446</name>
</gene>
<keyword evidence="4" id="KW-1185">Reference proteome</keyword>
<dbReference type="AlphaFoldDB" id="A0A9P1D6Q9"/>
<evidence type="ECO:0000256" key="1">
    <source>
        <dbReference type="SAM" id="MobiDB-lite"/>
    </source>
</evidence>
<dbReference type="EMBL" id="CAMXCT010003300">
    <property type="protein sequence ID" value="CAI4003587.1"/>
    <property type="molecule type" value="Genomic_DNA"/>
</dbReference>
<feature type="region of interest" description="Disordered" evidence="1">
    <location>
        <begin position="435"/>
        <end position="459"/>
    </location>
</feature>
<feature type="compositionally biased region" description="Acidic residues" evidence="1">
    <location>
        <begin position="450"/>
        <end position="459"/>
    </location>
</feature>
<name>A0A9P1D6Q9_9DINO</name>
<dbReference type="EMBL" id="CAMXCT020003300">
    <property type="protein sequence ID" value="CAL1156962.1"/>
    <property type="molecule type" value="Genomic_DNA"/>
</dbReference>
<feature type="region of interest" description="Disordered" evidence="1">
    <location>
        <begin position="580"/>
        <end position="625"/>
    </location>
</feature>
<protein>
    <submittedName>
        <fullName evidence="3">Tyr recombinase domain-containing protein</fullName>
    </submittedName>
</protein>
<accession>A0A9P1D6Q9</accession>
<feature type="compositionally biased region" description="Polar residues" evidence="1">
    <location>
        <begin position="714"/>
        <end position="725"/>
    </location>
</feature>
<proteinExistence type="predicted"/>
<dbReference type="Proteomes" id="UP001152797">
    <property type="component" value="Unassembled WGS sequence"/>
</dbReference>
<feature type="compositionally biased region" description="Polar residues" evidence="1">
    <location>
        <begin position="582"/>
        <end position="600"/>
    </location>
</feature>